<accession>A0ABP7ZHA9</accession>
<dbReference type="InterPro" id="IPR027417">
    <property type="entry name" value="P-loop_NTPase"/>
</dbReference>
<protein>
    <submittedName>
        <fullName evidence="4">Sulfotransferase domain-containing protein</fullName>
    </submittedName>
</protein>
<dbReference type="EMBL" id="BAABDO010000162">
    <property type="protein sequence ID" value="GAA4157891.1"/>
    <property type="molecule type" value="Genomic_DNA"/>
</dbReference>
<keyword evidence="5" id="KW-1185">Reference proteome</keyword>
<comment type="similarity">
    <text evidence="1">Belongs to the sulfotransferase 1 family.</text>
</comment>
<evidence type="ECO:0000256" key="2">
    <source>
        <dbReference type="ARBA" id="ARBA00022679"/>
    </source>
</evidence>
<reference evidence="5" key="1">
    <citation type="journal article" date="2019" name="Int. J. Syst. Evol. Microbiol.">
        <title>The Global Catalogue of Microorganisms (GCM) 10K type strain sequencing project: providing services to taxonomists for standard genome sequencing and annotation.</title>
        <authorList>
            <consortium name="The Broad Institute Genomics Platform"/>
            <consortium name="The Broad Institute Genome Sequencing Center for Infectious Disease"/>
            <person name="Wu L."/>
            <person name="Ma J."/>
        </authorList>
    </citation>
    <scope>NUCLEOTIDE SEQUENCE [LARGE SCALE GENOMIC DNA]</scope>
    <source>
        <strain evidence="5">JCM 17316</strain>
    </source>
</reference>
<organism evidence="4 5">
    <name type="scientific">Actinomadura keratinilytica</name>
    <dbReference type="NCBI Taxonomy" id="547461"/>
    <lineage>
        <taxon>Bacteria</taxon>
        <taxon>Bacillati</taxon>
        <taxon>Actinomycetota</taxon>
        <taxon>Actinomycetes</taxon>
        <taxon>Streptosporangiales</taxon>
        <taxon>Thermomonosporaceae</taxon>
        <taxon>Actinomadura</taxon>
    </lineage>
</organism>
<dbReference type="Gene3D" id="3.40.50.300">
    <property type="entry name" value="P-loop containing nucleotide triphosphate hydrolases"/>
    <property type="match status" value="1"/>
</dbReference>
<dbReference type="SUPFAM" id="SSF52540">
    <property type="entry name" value="P-loop containing nucleoside triphosphate hydrolases"/>
    <property type="match status" value="1"/>
</dbReference>
<dbReference type="RefSeq" id="WP_345025100.1">
    <property type="nucleotide sequence ID" value="NZ_BAABDO010000162.1"/>
</dbReference>
<gene>
    <name evidence="4" type="ORF">GCM10022416_59640</name>
</gene>
<dbReference type="Proteomes" id="UP001500266">
    <property type="component" value="Unassembled WGS sequence"/>
</dbReference>
<evidence type="ECO:0000313" key="5">
    <source>
        <dbReference type="Proteomes" id="UP001500266"/>
    </source>
</evidence>
<dbReference type="Gene3D" id="1.25.40.460">
    <property type="match status" value="1"/>
</dbReference>
<evidence type="ECO:0000259" key="3">
    <source>
        <dbReference type="Pfam" id="PF00685"/>
    </source>
</evidence>
<name>A0ABP7ZHA9_9ACTN</name>
<evidence type="ECO:0000256" key="1">
    <source>
        <dbReference type="ARBA" id="ARBA00005771"/>
    </source>
</evidence>
<keyword evidence="2" id="KW-0808">Transferase</keyword>
<proteinExistence type="inferred from homology"/>
<evidence type="ECO:0000313" key="4">
    <source>
        <dbReference type="EMBL" id="GAA4157891.1"/>
    </source>
</evidence>
<sequence length="273" mass="30768">MTEIAWIASYPKAGNTWLRFMLTAYLNDGPVTSIDQLQTAVPDLHKMLGGGETLPVGDGAGRLLAKTHFLPDVGLMRLYREQTTKAVYLIRNPRDVMLSAMRHMGIPRTDLESCRRFAEDFIANEGHSFWRDHFGQGSWTTNVRSWTDRDAIRTHFPNIEVLPVKYEDMRADPAGWLRRILEFLDLGRPLGDDVIDKAVANSTFEVMRDLERRSALDAPGFSPFGGQGEFVGKGLHNQSLDFIGPDVEAAYRRRAQGDGDFAACLREFGYERG</sequence>
<dbReference type="PANTHER" id="PTHR11783">
    <property type="entry name" value="SULFOTRANSFERASE SULT"/>
    <property type="match status" value="1"/>
</dbReference>
<dbReference type="InterPro" id="IPR000863">
    <property type="entry name" value="Sulfotransferase_dom"/>
</dbReference>
<comment type="caution">
    <text evidence="4">The sequence shown here is derived from an EMBL/GenBank/DDBJ whole genome shotgun (WGS) entry which is preliminary data.</text>
</comment>
<feature type="domain" description="Sulfotransferase" evidence="3">
    <location>
        <begin position="6"/>
        <end position="213"/>
    </location>
</feature>
<dbReference type="Pfam" id="PF00685">
    <property type="entry name" value="Sulfotransfer_1"/>
    <property type="match status" value="1"/>
</dbReference>